<evidence type="ECO:0000256" key="2">
    <source>
        <dbReference type="ARBA" id="ARBA00006432"/>
    </source>
</evidence>
<dbReference type="InterPro" id="IPR010071">
    <property type="entry name" value="AA_adenyl_dom"/>
</dbReference>
<dbReference type="GO" id="GO:0031177">
    <property type="term" value="F:phosphopantetheine binding"/>
    <property type="evidence" value="ECO:0007669"/>
    <property type="project" value="InterPro"/>
</dbReference>
<sequence length="2597" mass="290833">MAVMKLEKTNVEDMLPLTPIQQGMLFHYLSEPWSGHYIEQLSLRLEGDIDVPRLKEAWQTVCANNEMLRTVFRWEGLDNPVQIILKSKELQVTVHDCTMHSGEQQEQAVREVKEADLAQKFDLRHEVIRINVCLTGRESCELVISNHHIIYDGWSTGILLREFLDCYDRLTAGLAPERPANKSSFRQYVQWLGRQDKEAGLRYWRTVTADHDSLSLLPQDPGMKSAAGENEDSYAAAYVFDCAGDLAEPVKQWAARHEVTAAAVFYTVWGLLLSRYNRQHEVLFGTTVSGRSGEIPGMEQSVGLYINTLPLRVSCEAGDTLLDVVKRVHNRLIERQEYEYVALQDMMADRAEQGGELFQSLVVMENYPLDRVLNAAERAVRIASYQMHERTHYDFTVQITAFGGEAPEVQFTYNEALFSSRTAVRIAGHFRHVLRQLTADPQLEASLLELVPEEEKLKLLQEFSYGGRMDWTEDESKSAAPCLHAGLELQAARLGERTALVYGDGSLTYGEVNRRANQLARKLQGMGITRGTVAAVRMHRSPEMIIGLLAILKAGAAYLPVLPEFPAERAAYMLEDSGASLVLTHMAAAAADNSACAPEGIRTLNLDDPALYEGDSSDLDTPVSGEDLAYIIYTSGSTGLPKGVAVEHRSAFNTLQAMQRICPLGEEDTYLLKTTFTFDVSVCELFGWFQGGGRLAILEPEGEKEPARWMAAIRNFSVTHVNFVPSLLAFMMQELPDQQLEDLRSLRYVLAAGEALKPSLAEAVHTRLPHVRLFNLYGPTEAAIYATWHEVKQDGLRSSSVPIGRPLDNMHIYILDHEGGLCPEGVLGELCIAGVGVARGYLNRDDLTAERFMIDPVGQAGRMYRTGDLARWLPDGTIEYGGRTDYQVKVRGYRIEPGEIEACLAAHPAVKEAVVIHRTNSQGEAYLCAFFTAEQQLDTAELRAYTSRELPAYMIPAYLEQLPELPLTLSGKIDRKAMPETDHQPGTSAGYEAPVNDVQRILVQVWEEVLGTKGIGISHSFIELGGDSIKAMKVASRLMKYGYQAEIKHILLHPTIRDLSAHVTGIRQQAIQKAEEGIVRLTPIQELFFRGVQTDRHHFNQSFMLCAEERLDISCLRRALDELVRHHDALRMVFRIHDGKVEQVNRPVDSGGCDFAVISLIGDREAEARMTGLADECQAGMDLEKGPLMKARLFQTDAGDHLLLVIHHLVVDGVSWRIIMEDLAAVYTQLVKGEAANLGRRTASFRQWSDSLHAYASSERLAGEADYWRTVEGTPVQPLPFVDRKAGGTSNRMGDTRMLTTTLTEKLTSSLLQDVHAAYHTQVEDYLLAALGSAFKRVTGLERLLLHLEGHGRQEIIQEQPVLRTVGWFTSMYPVILELAGLDYDRYDVTLPDHIRQVKETLRQIPHKGIGYGVLKYLSPPELREKVSFRLQPEVSFNYLGQFDDDLRQGPFTLSPVSPGRETSPKLERQSVLEIYGMVKGGCLELNWVYNKHQVPAEVMQELSSRYLQELQMMIEHGQAVKQALRTPSDFPYAALSMAELDALTDRFRSRQQEMANLYKLSPLQEGLLFHDRLDPDSSAYVQQIALRVAGAADVQRLDRALQELFARYEALRTQIIYEQISRPHQAVLEQLISPVRVADLRSLTEELEQEQAIADYMKADRMQGFQLDGEPLLRVTVFLLRDDSWHLLWTYHHIIMDGWCAASLFKQLFTLYRDGEKAVLEQAAPYGRYMEWLNGRKQEEAHRFWSGYLAGYEERAGFPRRTAGPASYEPGELQLLLSTELTRRLEETARRHHTTLYTVFQAAWAIMLQRYSGSRDVMFGSVVSGRSPEVEGIEHMAGLFINTVPVRVCTGEGDRFCDLLDRMRRMNAEASAYEYCPLAEIQSLADVKQELINHLLIFENYPLDMEAIQGTGAAEQLVIQDIQVVEQTSYDLDVTVIPDEHLLVKFSFNRQVYDQQLVEQLAAHLQYIAEQVTESPEIAVHAIELMTEEEKKRLAAAFNATDAVLPQKTVHELFEAQAARLPEAAAVLFGKERICYAELNSRANRLARYLLAQGAGREELVAIVMDRSPDMLTAILAIWKAGGAYVPVDPGYPAARQQTIIRESGVRFLIGVSESVGGLGAEILSMRLILLDLEEAEIAREPEANIGLQIKPNQLAYVIYTSGSTGTPKGTMIEHAGMLNHILAEIEELEITEGTVLAQNASHCFDISVWQFIAALTVGGVTAIYPNELVLEPAQFIERIIKDKTAILEVVPSYLSVMMDFMEDTGVRLPDLKYLMITGETVKPAMVRRWFGLCPDIRMVNAYGPAEAADDISQYVMDKPPESEPVPIGRPIRNMRIYIVDDQLRLCPVGTIGEICVSGIGVGRGYLRDPERTAAVFLEDPFREEEGVRMYRTGDLGRWLPDGNIEFYGRKDYQVKIRGFRIELGEIEARLVEHVGVKEAVVLDVEDGQGVKQLAAYVTAAGEAAPETAELKAYLARHLPEYMVPASVQVLAELPLSPNGKIDRKALPKPELALGGGMAGGPPRTETERKLAAIWQEVLGVVEAGREQSFFEAGGHSLKAMTLVSRIHKELGAELPLREVFARPLLHMQAAYIDQA</sequence>
<dbReference type="SMART" id="SM00823">
    <property type="entry name" value="PKS_PP"/>
    <property type="match status" value="2"/>
</dbReference>
<dbReference type="Gene3D" id="3.40.50.980">
    <property type="match status" value="4"/>
</dbReference>
<dbReference type="FunFam" id="3.40.50.980:FF:000001">
    <property type="entry name" value="Non-ribosomal peptide synthetase"/>
    <property type="match status" value="2"/>
</dbReference>
<comment type="similarity">
    <text evidence="2">Belongs to the ATP-dependent AMP-binding enzyme family.</text>
</comment>
<dbReference type="CDD" id="cd19534">
    <property type="entry name" value="E_NRPS"/>
    <property type="match status" value="1"/>
</dbReference>
<dbReference type="InterPro" id="IPR000873">
    <property type="entry name" value="AMP-dep_synth/lig_dom"/>
</dbReference>
<dbReference type="OrthoDB" id="9765680at2"/>
<dbReference type="PANTHER" id="PTHR45527">
    <property type="entry name" value="NONRIBOSOMAL PEPTIDE SYNTHETASE"/>
    <property type="match status" value="1"/>
</dbReference>
<organism evidence="10 11">
    <name type="scientific">Paenibacillus sambharensis</name>
    <dbReference type="NCBI Taxonomy" id="1803190"/>
    <lineage>
        <taxon>Bacteria</taxon>
        <taxon>Bacillati</taxon>
        <taxon>Bacillota</taxon>
        <taxon>Bacilli</taxon>
        <taxon>Bacillales</taxon>
        <taxon>Paenibacillaceae</taxon>
        <taxon>Paenibacillus</taxon>
    </lineage>
</organism>
<dbReference type="NCBIfam" id="NF003417">
    <property type="entry name" value="PRK04813.1"/>
    <property type="match status" value="2"/>
</dbReference>
<dbReference type="SUPFAM" id="SSF52777">
    <property type="entry name" value="CoA-dependent acyltransferases"/>
    <property type="match status" value="6"/>
</dbReference>
<dbReference type="InterPro" id="IPR045851">
    <property type="entry name" value="AMP-bd_C_sf"/>
</dbReference>
<dbReference type="InterPro" id="IPR020806">
    <property type="entry name" value="PKS_PP-bd"/>
</dbReference>
<dbReference type="CDD" id="cd05930">
    <property type="entry name" value="A_NRPS"/>
    <property type="match status" value="2"/>
</dbReference>
<evidence type="ECO:0000259" key="9">
    <source>
        <dbReference type="PROSITE" id="PS50075"/>
    </source>
</evidence>
<dbReference type="Gene3D" id="3.30.559.10">
    <property type="entry name" value="Chloramphenicol acetyltransferase-like domain"/>
    <property type="match status" value="3"/>
</dbReference>
<dbReference type="PANTHER" id="PTHR45527:SF1">
    <property type="entry name" value="FATTY ACID SYNTHASE"/>
    <property type="match status" value="1"/>
</dbReference>
<dbReference type="Gene3D" id="2.30.38.10">
    <property type="entry name" value="Luciferase, Domain 3"/>
    <property type="match status" value="2"/>
</dbReference>
<dbReference type="Pfam" id="PF13193">
    <property type="entry name" value="AMP-binding_C"/>
    <property type="match status" value="2"/>
</dbReference>
<dbReference type="GO" id="GO:0005737">
    <property type="term" value="C:cytoplasm"/>
    <property type="evidence" value="ECO:0007669"/>
    <property type="project" value="TreeGrafter"/>
</dbReference>
<evidence type="ECO:0000256" key="1">
    <source>
        <dbReference type="ARBA" id="ARBA00001957"/>
    </source>
</evidence>
<dbReference type="InterPro" id="IPR001242">
    <property type="entry name" value="Condensation_dom"/>
</dbReference>
<evidence type="ECO:0000256" key="4">
    <source>
        <dbReference type="ARBA" id="ARBA00022553"/>
    </source>
</evidence>
<keyword evidence="7" id="KW-0045">Antibiotic biosynthesis</keyword>
<feature type="non-terminal residue" evidence="10">
    <location>
        <position position="2597"/>
    </location>
</feature>
<dbReference type="FunFam" id="3.30.300.30:FF:000010">
    <property type="entry name" value="Enterobactin synthetase component F"/>
    <property type="match status" value="2"/>
</dbReference>
<keyword evidence="6" id="KW-0677">Repeat</keyword>
<evidence type="ECO:0000256" key="6">
    <source>
        <dbReference type="ARBA" id="ARBA00022737"/>
    </source>
</evidence>
<dbReference type="Pfam" id="PF00501">
    <property type="entry name" value="AMP-binding"/>
    <property type="match status" value="2"/>
</dbReference>
<dbReference type="SUPFAM" id="SSF47336">
    <property type="entry name" value="ACP-like"/>
    <property type="match status" value="2"/>
</dbReference>
<evidence type="ECO:0000256" key="5">
    <source>
        <dbReference type="ARBA" id="ARBA00022598"/>
    </source>
</evidence>
<dbReference type="Pfam" id="PF00550">
    <property type="entry name" value="PP-binding"/>
    <property type="match status" value="2"/>
</dbReference>
<proteinExistence type="inferred from homology"/>
<dbReference type="Gene3D" id="3.30.559.30">
    <property type="entry name" value="Nonribosomal peptide synthetase, condensation domain"/>
    <property type="match status" value="3"/>
</dbReference>
<dbReference type="InterPro" id="IPR006162">
    <property type="entry name" value="Ppantetheine_attach_site"/>
</dbReference>
<dbReference type="PROSITE" id="PS00012">
    <property type="entry name" value="PHOSPHOPANTETHEINE"/>
    <property type="match status" value="2"/>
</dbReference>
<dbReference type="NCBIfam" id="TIGR01720">
    <property type="entry name" value="NRPS-para261"/>
    <property type="match status" value="1"/>
</dbReference>
<evidence type="ECO:0000313" key="10">
    <source>
        <dbReference type="EMBL" id="PZD92946.1"/>
    </source>
</evidence>
<protein>
    <recommendedName>
        <fullName evidence="9">Carrier domain-containing protein</fullName>
    </recommendedName>
</protein>
<dbReference type="Proteomes" id="UP000249522">
    <property type="component" value="Unassembled WGS sequence"/>
</dbReference>
<dbReference type="EMBL" id="QKRB01000062">
    <property type="protein sequence ID" value="PZD92946.1"/>
    <property type="molecule type" value="Genomic_DNA"/>
</dbReference>
<name>A0A2W1L0R5_9BACL</name>
<dbReference type="FunFam" id="3.40.50.12780:FF:000012">
    <property type="entry name" value="Non-ribosomal peptide synthetase"/>
    <property type="match status" value="2"/>
</dbReference>
<dbReference type="PROSITE" id="PS00455">
    <property type="entry name" value="AMP_BINDING"/>
    <property type="match status" value="2"/>
</dbReference>
<reference evidence="10 11" key="1">
    <citation type="submission" date="2018-06" db="EMBL/GenBank/DDBJ databases">
        <title>Paenibacillus imtechensis sp. nov.</title>
        <authorList>
            <person name="Pinnaka A.K."/>
            <person name="Singh H."/>
            <person name="Kaur M."/>
        </authorList>
    </citation>
    <scope>NUCLEOTIDE SEQUENCE [LARGE SCALE GENOMIC DNA]</scope>
    <source>
        <strain evidence="10 11">SMB1</strain>
    </source>
</reference>
<keyword evidence="5" id="KW-0436">Ligase</keyword>
<feature type="domain" description="Carrier" evidence="9">
    <location>
        <begin position="2523"/>
        <end position="2597"/>
    </location>
</feature>
<keyword evidence="4" id="KW-0597">Phosphoprotein</keyword>
<keyword evidence="8" id="KW-0511">Multifunctional enzyme</keyword>
<dbReference type="InterPro" id="IPR010060">
    <property type="entry name" value="NRPS_synth"/>
</dbReference>
<keyword evidence="11" id="KW-1185">Reference proteome</keyword>
<evidence type="ECO:0000256" key="8">
    <source>
        <dbReference type="ARBA" id="ARBA00023268"/>
    </source>
</evidence>
<gene>
    <name evidence="10" type="ORF">DNH61_25425</name>
</gene>
<comment type="cofactor">
    <cofactor evidence="1">
        <name>pantetheine 4'-phosphate</name>
        <dbReference type="ChEBI" id="CHEBI:47942"/>
    </cofactor>
</comment>
<dbReference type="PROSITE" id="PS50075">
    <property type="entry name" value="CARRIER"/>
    <property type="match status" value="2"/>
</dbReference>
<dbReference type="GO" id="GO:0043041">
    <property type="term" value="P:amino acid activation for nonribosomal peptide biosynthetic process"/>
    <property type="evidence" value="ECO:0007669"/>
    <property type="project" value="TreeGrafter"/>
</dbReference>
<dbReference type="Pfam" id="PF00668">
    <property type="entry name" value="Condensation"/>
    <property type="match status" value="3"/>
</dbReference>
<dbReference type="InterPro" id="IPR023213">
    <property type="entry name" value="CAT-like_dom_sf"/>
</dbReference>
<evidence type="ECO:0000256" key="3">
    <source>
        <dbReference type="ARBA" id="ARBA00022450"/>
    </source>
</evidence>
<dbReference type="GO" id="GO:0044550">
    <property type="term" value="P:secondary metabolite biosynthetic process"/>
    <property type="evidence" value="ECO:0007669"/>
    <property type="project" value="UniProtKB-ARBA"/>
</dbReference>
<accession>A0A2W1L0R5</accession>
<evidence type="ECO:0000313" key="11">
    <source>
        <dbReference type="Proteomes" id="UP000249522"/>
    </source>
</evidence>
<dbReference type="GO" id="GO:0008610">
    <property type="term" value="P:lipid biosynthetic process"/>
    <property type="evidence" value="ECO:0007669"/>
    <property type="project" value="UniProtKB-ARBA"/>
</dbReference>
<dbReference type="Gene3D" id="3.30.300.30">
    <property type="match status" value="2"/>
</dbReference>
<feature type="domain" description="Carrier" evidence="9">
    <location>
        <begin position="993"/>
        <end position="1067"/>
    </location>
</feature>
<dbReference type="FunFam" id="1.10.1200.10:FF:000005">
    <property type="entry name" value="Nonribosomal peptide synthetase 1"/>
    <property type="match status" value="1"/>
</dbReference>
<keyword evidence="3" id="KW-0596">Phosphopantetheine</keyword>
<evidence type="ECO:0000256" key="7">
    <source>
        <dbReference type="ARBA" id="ARBA00023194"/>
    </source>
</evidence>
<dbReference type="Gene3D" id="1.10.1200.10">
    <property type="entry name" value="ACP-like"/>
    <property type="match status" value="2"/>
</dbReference>
<dbReference type="InterPro" id="IPR009081">
    <property type="entry name" value="PP-bd_ACP"/>
</dbReference>
<dbReference type="FunFam" id="2.30.38.10:FF:000001">
    <property type="entry name" value="Non-ribosomal peptide synthetase PvdI"/>
    <property type="match status" value="2"/>
</dbReference>
<dbReference type="GO" id="GO:0016874">
    <property type="term" value="F:ligase activity"/>
    <property type="evidence" value="ECO:0007669"/>
    <property type="project" value="UniProtKB-KW"/>
</dbReference>
<dbReference type="InterPro" id="IPR025110">
    <property type="entry name" value="AMP-bd_C"/>
</dbReference>
<dbReference type="RefSeq" id="WP_146241168.1">
    <property type="nucleotide sequence ID" value="NZ_QKRB01000062.1"/>
</dbReference>
<comment type="caution">
    <text evidence="10">The sequence shown here is derived from an EMBL/GenBank/DDBJ whole genome shotgun (WGS) entry which is preliminary data.</text>
</comment>
<dbReference type="InterPro" id="IPR020845">
    <property type="entry name" value="AMP-binding_CS"/>
</dbReference>
<dbReference type="GO" id="GO:0017000">
    <property type="term" value="P:antibiotic biosynthetic process"/>
    <property type="evidence" value="ECO:0007669"/>
    <property type="project" value="UniProtKB-KW"/>
</dbReference>
<dbReference type="InterPro" id="IPR036736">
    <property type="entry name" value="ACP-like_sf"/>
</dbReference>
<dbReference type="CDD" id="cd19543">
    <property type="entry name" value="DCL_NRPS"/>
    <property type="match status" value="2"/>
</dbReference>
<dbReference type="SUPFAM" id="SSF56801">
    <property type="entry name" value="Acetyl-CoA synthetase-like"/>
    <property type="match status" value="2"/>
</dbReference>
<dbReference type="NCBIfam" id="TIGR01733">
    <property type="entry name" value="AA-adenyl-dom"/>
    <property type="match status" value="2"/>
</dbReference>